<organism evidence="2 3">
    <name type="scientific">Curtobacterium flaccumfaciens</name>
    <dbReference type="NCBI Taxonomy" id="2035"/>
    <lineage>
        <taxon>Bacteria</taxon>
        <taxon>Bacillati</taxon>
        <taxon>Actinomycetota</taxon>
        <taxon>Actinomycetes</taxon>
        <taxon>Micrococcales</taxon>
        <taxon>Microbacteriaceae</taxon>
        <taxon>Curtobacterium</taxon>
    </lineage>
</organism>
<name>A0A4R6DIT4_9MICO</name>
<keyword evidence="1" id="KW-0472">Membrane</keyword>
<feature type="transmembrane region" description="Helical" evidence="1">
    <location>
        <begin position="27"/>
        <end position="50"/>
    </location>
</feature>
<feature type="transmembrane region" description="Helical" evidence="1">
    <location>
        <begin position="70"/>
        <end position="93"/>
    </location>
</feature>
<gene>
    <name evidence="2" type="ORF">EDF64_10586</name>
</gene>
<keyword evidence="1" id="KW-0812">Transmembrane</keyword>
<evidence type="ECO:0000313" key="3">
    <source>
        <dbReference type="Proteomes" id="UP000295764"/>
    </source>
</evidence>
<accession>A0A4R6DIT4</accession>
<comment type="caution">
    <text evidence="2">The sequence shown here is derived from an EMBL/GenBank/DDBJ whole genome shotgun (WGS) entry which is preliminary data.</text>
</comment>
<reference evidence="2 3" key="1">
    <citation type="submission" date="2019-03" db="EMBL/GenBank/DDBJ databases">
        <title>Genomic analyses of the natural microbiome of Caenorhabditis elegans.</title>
        <authorList>
            <person name="Samuel B."/>
        </authorList>
    </citation>
    <scope>NUCLEOTIDE SEQUENCE [LARGE SCALE GENOMIC DNA]</scope>
    <source>
        <strain evidence="2 3">JUb65</strain>
    </source>
</reference>
<evidence type="ECO:0000313" key="2">
    <source>
        <dbReference type="EMBL" id="TDN44254.1"/>
    </source>
</evidence>
<dbReference type="RefSeq" id="WP_133519694.1">
    <property type="nucleotide sequence ID" value="NZ_SNVW01000005.1"/>
</dbReference>
<evidence type="ECO:0000256" key="1">
    <source>
        <dbReference type="SAM" id="Phobius"/>
    </source>
</evidence>
<feature type="transmembrane region" description="Helical" evidence="1">
    <location>
        <begin position="100"/>
        <end position="117"/>
    </location>
</feature>
<protein>
    <submittedName>
        <fullName evidence="2">Uncharacterized protein</fullName>
    </submittedName>
</protein>
<sequence length="176" mass="18564">MPGDQKKNADGRYAGSNYRYSDRFIKVVTGCLIAWIFVGTGLGFALGALGDVFFQGEYGPQTPDWYSRTAAAIALSGVVLPLVAGAVLGALAINKYAAPVAVLLLAAIGSFIYGRVVDGQGVWMLYGVAGGVVAVALFFSIGLQARVPVWLQLPGLNSPRVHLTRGDPDDSKPPHR</sequence>
<dbReference type="EMBL" id="SNVW01000005">
    <property type="protein sequence ID" value="TDN44254.1"/>
    <property type="molecule type" value="Genomic_DNA"/>
</dbReference>
<feature type="transmembrane region" description="Helical" evidence="1">
    <location>
        <begin position="123"/>
        <end position="143"/>
    </location>
</feature>
<keyword evidence="1" id="KW-1133">Transmembrane helix</keyword>
<dbReference type="AlphaFoldDB" id="A0A4R6DIT4"/>
<dbReference type="Proteomes" id="UP000295764">
    <property type="component" value="Unassembled WGS sequence"/>
</dbReference>
<proteinExistence type="predicted"/>